<dbReference type="Proteomes" id="UP000076738">
    <property type="component" value="Unassembled WGS sequence"/>
</dbReference>
<feature type="coiled-coil region" evidence="8">
    <location>
        <begin position="138"/>
        <end position="165"/>
    </location>
</feature>
<evidence type="ECO:0000256" key="5">
    <source>
        <dbReference type="ARBA" id="ARBA00022989"/>
    </source>
</evidence>
<feature type="transmembrane region" description="Helical" evidence="9">
    <location>
        <begin position="180"/>
        <end position="200"/>
    </location>
</feature>
<evidence type="ECO:0000313" key="12">
    <source>
        <dbReference type="EMBL" id="KZO94167.1"/>
    </source>
</evidence>
<evidence type="ECO:0000256" key="1">
    <source>
        <dbReference type="ARBA" id="ARBA00004479"/>
    </source>
</evidence>
<comment type="subcellular location">
    <subcellularLocation>
        <location evidence="1 7">Membrane</location>
        <topology evidence="1 7">Single-pass type I membrane protein</topology>
    </subcellularLocation>
</comment>
<sequence length="213" mass="24253">MLATLFLLTLVPLCTAIKFEIPAVRYPTEKCIWNHANENVLVIVTANVANGPSQRVDVSLVDGSDHQNVYLMKRNVMGETRLAITTHAEGDLGVCFTNTIDAKVPMHEIGRYSRAVDLDVDIGEEAIDYNAIANQESLSGLEVEMRKLEGMVREITDEMNYLKKREVKMRDTNESTNRRVQSFSIFTIISLIGLGVWQIFHLRTFFRRKYLID</sequence>
<reference evidence="12 13" key="1">
    <citation type="journal article" date="2016" name="Mol. Biol. Evol.">
        <title>Comparative Genomics of Early-Diverging Mushroom-Forming Fungi Provides Insights into the Origins of Lignocellulose Decay Capabilities.</title>
        <authorList>
            <person name="Nagy L.G."/>
            <person name="Riley R."/>
            <person name="Tritt A."/>
            <person name="Adam C."/>
            <person name="Daum C."/>
            <person name="Floudas D."/>
            <person name="Sun H."/>
            <person name="Yadav J.S."/>
            <person name="Pangilinan J."/>
            <person name="Larsson K.H."/>
            <person name="Matsuura K."/>
            <person name="Barry K."/>
            <person name="Labutti K."/>
            <person name="Kuo R."/>
            <person name="Ohm R.A."/>
            <person name="Bhattacharya S.S."/>
            <person name="Shirouzu T."/>
            <person name="Yoshinaga Y."/>
            <person name="Martin F.M."/>
            <person name="Grigoriev I.V."/>
            <person name="Hibbett D.S."/>
        </authorList>
    </citation>
    <scope>NUCLEOTIDE SEQUENCE [LARGE SCALE GENOMIC DNA]</scope>
    <source>
        <strain evidence="12 13">TUFC12733</strain>
    </source>
</reference>
<dbReference type="InterPro" id="IPR009038">
    <property type="entry name" value="GOLD_dom"/>
</dbReference>
<dbReference type="SMART" id="SM01190">
    <property type="entry name" value="EMP24_GP25L"/>
    <property type="match status" value="1"/>
</dbReference>
<feature type="chain" id="PRO_5007889201" description="GOLD domain-containing protein" evidence="10">
    <location>
        <begin position="17"/>
        <end position="213"/>
    </location>
</feature>
<evidence type="ECO:0000313" key="13">
    <source>
        <dbReference type="Proteomes" id="UP000076738"/>
    </source>
</evidence>
<gene>
    <name evidence="12" type="ORF">CALVIDRAFT_539216</name>
</gene>
<evidence type="ECO:0000256" key="6">
    <source>
        <dbReference type="ARBA" id="ARBA00023136"/>
    </source>
</evidence>
<evidence type="ECO:0000256" key="8">
    <source>
        <dbReference type="SAM" id="Coils"/>
    </source>
</evidence>
<keyword evidence="6 9" id="KW-0472">Membrane</keyword>
<evidence type="ECO:0000256" key="4">
    <source>
        <dbReference type="ARBA" id="ARBA00022729"/>
    </source>
</evidence>
<dbReference type="STRING" id="1330018.A0A167K1T3"/>
<keyword evidence="8" id="KW-0175">Coiled coil</keyword>
<dbReference type="EMBL" id="KV417296">
    <property type="protein sequence ID" value="KZO94167.1"/>
    <property type="molecule type" value="Genomic_DNA"/>
</dbReference>
<feature type="domain" description="GOLD" evidence="11">
    <location>
        <begin position="29"/>
        <end position="122"/>
    </location>
</feature>
<evidence type="ECO:0000259" key="11">
    <source>
        <dbReference type="PROSITE" id="PS50866"/>
    </source>
</evidence>
<keyword evidence="4 10" id="KW-0732">Signal</keyword>
<dbReference type="OrthoDB" id="759142at2759"/>
<evidence type="ECO:0000256" key="3">
    <source>
        <dbReference type="ARBA" id="ARBA00022692"/>
    </source>
</evidence>
<dbReference type="PROSITE" id="PS50866">
    <property type="entry name" value="GOLD"/>
    <property type="match status" value="1"/>
</dbReference>
<dbReference type="InterPro" id="IPR015720">
    <property type="entry name" value="Emp24-like"/>
</dbReference>
<dbReference type="GO" id="GO:0016020">
    <property type="term" value="C:membrane"/>
    <property type="evidence" value="ECO:0007669"/>
    <property type="project" value="UniProtKB-SubCell"/>
</dbReference>
<keyword evidence="5 9" id="KW-1133">Transmembrane helix</keyword>
<comment type="similarity">
    <text evidence="2 7">Belongs to the EMP24/GP25L family.</text>
</comment>
<evidence type="ECO:0000256" key="10">
    <source>
        <dbReference type="SAM" id="SignalP"/>
    </source>
</evidence>
<evidence type="ECO:0000256" key="9">
    <source>
        <dbReference type="SAM" id="Phobius"/>
    </source>
</evidence>
<dbReference type="AlphaFoldDB" id="A0A167K1T3"/>
<dbReference type="PANTHER" id="PTHR22811">
    <property type="entry name" value="TRANSMEMBRANE EMP24 DOMAIN-CONTAINING PROTEIN"/>
    <property type="match status" value="1"/>
</dbReference>
<feature type="signal peptide" evidence="10">
    <location>
        <begin position="1"/>
        <end position="16"/>
    </location>
</feature>
<accession>A0A167K1T3</accession>
<proteinExistence type="inferred from homology"/>
<dbReference type="Pfam" id="PF01105">
    <property type="entry name" value="EMP24_GP25L"/>
    <property type="match status" value="1"/>
</dbReference>
<name>A0A167K1T3_CALVF</name>
<evidence type="ECO:0000256" key="7">
    <source>
        <dbReference type="RuleBase" id="RU003827"/>
    </source>
</evidence>
<protein>
    <recommendedName>
        <fullName evidence="11">GOLD domain-containing protein</fullName>
    </recommendedName>
</protein>
<keyword evidence="3 7" id="KW-0812">Transmembrane</keyword>
<evidence type="ECO:0000256" key="2">
    <source>
        <dbReference type="ARBA" id="ARBA00007104"/>
    </source>
</evidence>
<organism evidence="12 13">
    <name type="scientific">Calocera viscosa (strain TUFC12733)</name>
    <dbReference type="NCBI Taxonomy" id="1330018"/>
    <lineage>
        <taxon>Eukaryota</taxon>
        <taxon>Fungi</taxon>
        <taxon>Dikarya</taxon>
        <taxon>Basidiomycota</taxon>
        <taxon>Agaricomycotina</taxon>
        <taxon>Dacrymycetes</taxon>
        <taxon>Dacrymycetales</taxon>
        <taxon>Dacrymycetaceae</taxon>
        <taxon>Calocera</taxon>
    </lineage>
</organism>
<keyword evidence="13" id="KW-1185">Reference proteome</keyword>